<sequence length="292" mass="30832">MWPKARDKQSSTSAFRGLFSNSFSDNRELLKLLRDVQILSLSGNRNLCKLCNSCTLERYPKGSLVLRQDTPVTKLHIIANGECRLLRATPRLAEAAAQEKTSLFTPKRRPHQPNGDTVLGIPLASLRRADVFGAEALTGLSSICTVLAVSDVQVVTVPAESLLYNLTANTVATGHPSLAAARDTCMAAVHSGVALTSILCSFQRAPSVHVVRVVWVCLESAILARAPCALHDVVGAGCNGGAALDLAKQQRSAHLQRALEVLDGGCLVAGGQGPLPGDPLMGAVRGAGPTSW</sequence>
<dbReference type="Gene3D" id="2.60.120.10">
    <property type="entry name" value="Jelly Rolls"/>
    <property type="match status" value="1"/>
</dbReference>
<name>A0AAE0FXL2_9CHLO</name>
<evidence type="ECO:0000313" key="1">
    <source>
        <dbReference type="EMBL" id="KAK3267775.1"/>
    </source>
</evidence>
<dbReference type="AlphaFoldDB" id="A0AAE0FXL2"/>
<dbReference type="EMBL" id="LGRX02012213">
    <property type="protein sequence ID" value="KAK3267775.1"/>
    <property type="molecule type" value="Genomic_DNA"/>
</dbReference>
<evidence type="ECO:0008006" key="3">
    <source>
        <dbReference type="Google" id="ProtNLM"/>
    </source>
</evidence>
<dbReference type="CDD" id="cd00038">
    <property type="entry name" value="CAP_ED"/>
    <property type="match status" value="1"/>
</dbReference>
<keyword evidence="2" id="KW-1185">Reference proteome</keyword>
<dbReference type="Proteomes" id="UP001190700">
    <property type="component" value="Unassembled WGS sequence"/>
</dbReference>
<dbReference type="InterPro" id="IPR000595">
    <property type="entry name" value="cNMP-bd_dom"/>
</dbReference>
<gene>
    <name evidence="1" type="ORF">CYMTET_23691</name>
</gene>
<comment type="caution">
    <text evidence="1">The sequence shown here is derived from an EMBL/GenBank/DDBJ whole genome shotgun (WGS) entry which is preliminary data.</text>
</comment>
<proteinExistence type="predicted"/>
<reference evidence="1 2" key="1">
    <citation type="journal article" date="2015" name="Genome Biol. Evol.">
        <title>Comparative Genomics of a Bacterivorous Green Alga Reveals Evolutionary Causalities and Consequences of Phago-Mixotrophic Mode of Nutrition.</title>
        <authorList>
            <person name="Burns J.A."/>
            <person name="Paasch A."/>
            <person name="Narechania A."/>
            <person name="Kim E."/>
        </authorList>
    </citation>
    <scope>NUCLEOTIDE SEQUENCE [LARGE SCALE GENOMIC DNA]</scope>
    <source>
        <strain evidence="1 2">PLY_AMNH</strain>
    </source>
</reference>
<accession>A0AAE0FXL2</accession>
<organism evidence="1 2">
    <name type="scientific">Cymbomonas tetramitiformis</name>
    <dbReference type="NCBI Taxonomy" id="36881"/>
    <lineage>
        <taxon>Eukaryota</taxon>
        <taxon>Viridiplantae</taxon>
        <taxon>Chlorophyta</taxon>
        <taxon>Pyramimonadophyceae</taxon>
        <taxon>Pyramimonadales</taxon>
        <taxon>Pyramimonadaceae</taxon>
        <taxon>Cymbomonas</taxon>
    </lineage>
</organism>
<evidence type="ECO:0000313" key="2">
    <source>
        <dbReference type="Proteomes" id="UP001190700"/>
    </source>
</evidence>
<dbReference type="InterPro" id="IPR018490">
    <property type="entry name" value="cNMP-bd_dom_sf"/>
</dbReference>
<dbReference type="SUPFAM" id="SSF51206">
    <property type="entry name" value="cAMP-binding domain-like"/>
    <property type="match status" value="1"/>
</dbReference>
<dbReference type="InterPro" id="IPR014710">
    <property type="entry name" value="RmlC-like_jellyroll"/>
</dbReference>
<protein>
    <recommendedName>
        <fullName evidence="3">Cyclic nucleotide-binding domain-containing protein</fullName>
    </recommendedName>
</protein>